<comment type="caution">
    <text evidence="3">The sequence shown here is derived from an EMBL/GenBank/DDBJ whole genome shotgun (WGS) entry which is preliminary data.</text>
</comment>
<reference evidence="4" key="1">
    <citation type="journal article" date="2019" name="Int. J. Syst. Evol. Microbiol.">
        <title>The Global Catalogue of Microorganisms (GCM) 10K type strain sequencing project: providing services to taxonomists for standard genome sequencing and annotation.</title>
        <authorList>
            <consortium name="The Broad Institute Genomics Platform"/>
            <consortium name="The Broad Institute Genome Sequencing Center for Infectious Disease"/>
            <person name="Wu L."/>
            <person name="Ma J."/>
        </authorList>
    </citation>
    <scope>NUCLEOTIDE SEQUENCE [LARGE SCALE GENOMIC DNA]</scope>
    <source>
        <strain evidence="4">CCUG 54939</strain>
    </source>
</reference>
<keyword evidence="2" id="KW-0812">Transmembrane</keyword>
<evidence type="ECO:0000256" key="1">
    <source>
        <dbReference type="SAM" id="Coils"/>
    </source>
</evidence>
<proteinExistence type="predicted"/>
<protein>
    <submittedName>
        <fullName evidence="3">DNA repair protein</fullName>
    </submittedName>
</protein>
<evidence type="ECO:0000313" key="4">
    <source>
        <dbReference type="Proteomes" id="UP001595692"/>
    </source>
</evidence>
<gene>
    <name evidence="3" type="ORF">ACFOSS_12260</name>
</gene>
<feature type="coiled-coil region" evidence="1">
    <location>
        <begin position="220"/>
        <end position="255"/>
    </location>
</feature>
<dbReference type="RefSeq" id="WP_377152902.1">
    <property type="nucleotide sequence ID" value="NZ_JBHSAF010000014.1"/>
</dbReference>
<accession>A0ABV8CQ01</accession>
<evidence type="ECO:0000313" key="3">
    <source>
        <dbReference type="EMBL" id="MFC3914238.1"/>
    </source>
</evidence>
<keyword evidence="4" id="KW-1185">Reference proteome</keyword>
<dbReference type="Proteomes" id="UP001595692">
    <property type="component" value="Unassembled WGS sequence"/>
</dbReference>
<sequence length="262" mass="30515">MTQEVETTMVLTLVLFSIGALLFLVITYNIVQQYKQKQETDRRITISRQKNIIDEADELLLNASRLPYTKTLVLLLQNRILDALRIISAANPALASVKQRIQDVTAQINYVQENYQHNEESIFRSPESDRQALQMLQIVKKIRAVVRIEHNKGKIDPQAFVTEDRRLELLLLKINIANLIQRALDARVNRQFGSAKQLLNKGISTLASIHDKDAWLITREEEMRMALREMTEQIEQANQKELEELQEKKDDLDVLFQPKRKW</sequence>
<feature type="transmembrane region" description="Helical" evidence="2">
    <location>
        <begin position="12"/>
        <end position="31"/>
    </location>
</feature>
<keyword evidence="2" id="KW-0472">Membrane</keyword>
<keyword evidence="1" id="KW-0175">Coiled coil</keyword>
<name>A0ABV8CQ01_9GAMM</name>
<keyword evidence="2" id="KW-1133">Transmembrane helix</keyword>
<evidence type="ECO:0000256" key="2">
    <source>
        <dbReference type="SAM" id="Phobius"/>
    </source>
</evidence>
<organism evidence="3 4">
    <name type="scientific">Pseudaeromonas sharmana</name>
    <dbReference type="NCBI Taxonomy" id="328412"/>
    <lineage>
        <taxon>Bacteria</taxon>
        <taxon>Pseudomonadati</taxon>
        <taxon>Pseudomonadota</taxon>
        <taxon>Gammaproteobacteria</taxon>
        <taxon>Aeromonadales</taxon>
        <taxon>Aeromonadaceae</taxon>
        <taxon>Pseudaeromonas</taxon>
    </lineage>
</organism>
<dbReference type="EMBL" id="JBHSAF010000014">
    <property type="protein sequence ID" value="MFC3914238.1"/>
    <property type="molecule type" value="Genomic_DNA"/>
</dbReference>